<evidence type="ECO:0000259" key="2">
    <source>
        <dbReference type="Pfam" id="PF05406"/>
    </source>
</evidence>
<reference evidence="3" key="1">
    <citation type="submission" date="2023-09" db="EMBL/GenBank/DDBJ databases">
        <title>Description of first Herbaspirillum huttiense subsp. nephrolepsisexaltata and Herbaspirillum huttiense subsp. lycopersicon.</title>
        <authorList>
            <person name="Poudel M."/>
            <person name="Sharma A."/>
            <person name="Goss E."/>
            <person name="Tapia J.H."/>
            <person name="Harmon C.M."/>
            <person name="Jones J.B."/>
        </authorList>
    </citation>
    <scope>NUCLEOTIDE SEQUENCE</scope>
    <source>
        <strain evidence="3">SE1</strain>
    </source>
</reference>
<sequence length="163" mass="18385">MIEVKHEYWEHNGGTNKFYEMVMFLDKDTNSSLLVKRWGSASLKHGGGQTKIERFGTESELFAEVNKIAASKKRPNRSGGWYETVPIPSGAFYGGSSKRVEVDRLADLISKHYSLSDRRSIMDFFGRSADAAEMMEDIQIDELSPETEEKVASTPAHADWGSW</sequence>
<evidence type="ECO:0000313" key="4">
    <source>
        <dbReference type="Proteomes" id="UP001246576"/>
    </source>
</evidence>
<evidence type="ECO:0000256" key="1">
    <source>
        <dbReference type="SAM" id="MobiDB-lite"/>
    </source>
</evidence>
<gene>
    <name evidence="3" type="ORF">RI048_02060</name>
</gene>
<dbReference type="RefSeq" id="WP_310839410.1">
    <property type="nucleotide sequence ID" value="NZ_JAVLSJ010000001.1"/>
</dbReference>
<feature type="region of interest" description="Disordered" evidence="1">
    <location>
        <begin position="144"/>
        <end position="163"/>
    </location>
</feature>
<organism evidence="3 4">
    <name type="scientific">Herbaspirillum huttiense subsp. lycopersici</name>
    <dbReference type="NCBI Taxonomy" id="3074428"/>
    <lineage>
        <taxon>Bacteria</taxon>
        <taxon>Pseudomonadati</taxon>
        <taxon>Pseudomonadota</taxon>
        <taxon>Betaproteobacteria</taxon>
        <taxon>Burkholderiales</taxon>
        <taxon>Oxalobacteraceae</taxon>
        <taxon>Herbaspirillum</taxon>
    </lineage>
</organism>
<dbReference type="InterPro" id="IPR008893">
    <property type="entry name" value="WGR_domain"/>
</dbReference>
<keyword evidence="4" id="KW-1185">Reference proteome</keyword>
<dbReference type="Pfam" id="PF05406">
    <property type="entry name" value="WGR"/>
    <property type="match status" value="1"/>
</dbReference>
<accession>A0ABU2EFT0</accession>
<dbReference type="Proteomes" id="UP001246576">
    <property type="component" value="Unassembled WGS sequence"/>
</dbReference>
<dbReference type="EMBL" id="JAVLSJ010000001">
    <property type="protein sequence ID" value="MDR9846988.1"/>
    <property type="molecule type" value="Genomic_DNA"/>
</dbReference>
<comment type="caution">
    <text evidence="3">The sequence shown here is derived from an EMBL/GenBank/DDBJ whole genome shotgun (WGS) entry which is preliminary data.</text>
</comment>
<evidence type="ECO:0000313" key="3">
    <source>
        <dbReference type="EMBL" id="MDR9846988.1"/>
    </source>
</evidence>
<proteinExistence type="predicted"/>
<feature type="domain" description="WGR" evidence="2">
    <location>
        <begin position="12"/>
        <end position="74"/>
    </location>
</feature>
<protein>
    <submittedName>
        <fullName evidence="3">WGR domain-containing protein</fullName>
    </submittedName>
</protein>
<name>A0ABU2EFT0_9BURK</name>